<dbReference type="EMBL" id="CM051394">
    <property type="protein sequence ID" value="KAJ4730121.1"/>
    <property type="molecule type" value="Genomic_DNA"/>
</dbReference>
<evidence type="ECO:0000313" key="2">
    <source>
        <dbReference type="Proteomes" id="UP001164539"/>
    </source>
</evidence>
<protein>
    <submittedName>
        <fullName evidence="1">Lipase</fullName>
    </submittedName>
</protein>
<accession>A0ACC1Z2Z2</accession>
<keyword evidence="2" id="KW-1185">Reference proteome</keyword>
<comment type="caution">
    <text evidence="1">The sequence shown here is derived from an EMBL/GenBank/DDBJ whole genome shotgun (WGS) entry which is preliminary data.</text>
</comment>
<dbReference type="Proteomes" id="UP001164539">
    <property type="component" value="Chromosome 1"/>
</dbReference>
<gene>
    <name evidence="1" type="ORF">OWV82_002794</name>
</gene>
<sequence>MTVVLIYRFLLFLFCGSAVGTRAVLFPIKLQPAAAALFAAAATDGICETMVKTRGYACEEHKVTTQDGYILGMQRIPVGRSGGASEKRPPVLLQHGLFGDGASWLLLPPEQSLAFALADNGFDVWLANTRGTSYSLGHSSLNHSNRVYWTWSWDELASSDLPAMFKYVHSKTGQKLHYVGHSQGTLIALAALSKHQLLDIWKSAALLSPISYLSHITSKLARAAAESMIADASYWLDLGEFNPTGQPEFKLIMDICQKPGIDCSDLLSAFAGPNCCLNSTVLGNILSHGAQSTATQNMIHLAQMITEGTLAMYDYKDKNENKKHYGQSTPPAYDLASIPNDFPLFVSHGGADALSDVKDVKILLGSLKNHVPNKLEVLFIEKYAHVDFILGVNAKKVVYDPLIAFLKRQ</sequence>
<proteinExistence type="predicted"/>
<reference evidence="1 2" key="1">
    <citation type="journal article" date="2023" name="Science">
        <title>Complex scaffold remodeling in plant triterpene biosynthesis.</title>
        <authorList>
            <person name="De La Pena R."/>
            <person name="Hodgson H."/>
            <person name="Liu J.C."/>
            <person name="Stephenson M.J."/>
            <person name="Martin A.C."/>
            <person name="Owen C."/>
            <person name="Harkess A."/>
            <person name="Leebens-Mack J."/>
            <person name="Jimenez L.E."/>
            <person name="Osbourn A."/>
            <person name="Sattely E.S."/>
        </authorList>
    </citation>
    <scope>NUCLEOTIDE SEQUENCE [LARGE SCALE GENOMIC DNA]</scope>
    <source>
        <strain evidence="2">cv. JPN11</strain>
        <tissue evidence="1">Leaf</tissue>
    </source>
</reference>
<name>A0ACC1Z2Z2_MELAZ</name>
<organism evidence="1 2">
    <name type="scientific">Melia azedarach</name>
    <name type="common">Chinaberry tree</name>
    <dbReference type="NCBI Taxonomy" id="155640"/>
    <lineage>
        <taxon>Eukaryota</taxon>
        <taxon>Viridiplantae</taxon>
        <taxon>Streptophyta</taxon>
        <taxon>Embryophyta</taxon>
        <taxon>Tracheophyta</taxon>
        <taxon>Spermatophyta</taxon>
        <taxon>Magnoliopsida</taxon>
        <taxon>eudicotyledons</taxon>
        <taxon>Gunneridae</taxon>
        <taxon>Pentapetalae</taxon>
        <taxon>rosids</taxon>
        <taxon>malvids</taxon>
        <taxon>Sapindales</taxon>
        <taxon>Meliaceae</taxon>
        <taxon>Melia</taxon>
    </lineage>
</organism>
<evidence type="ECO:0000313" key="1">
    <source>
        <dbReference type="EMBL" id="KAJ4730121.1"/>
    </source>
</evidence>